<dbReference type="Proteomes" id="UP000594464">
    <property type="component" value="Chromosome"/>
</dbReference>
<name>A0A7T0G4D6_9BACT</name>
<gene>
    <name evidence="1" type="ORF">G3M78_13640</name>
</gene>
<dbReference type="KEGG" id="nva:G3M78_13640"/>
<protein>
    <submittedName>
        <fullName evidence="1">Uncharacterized protein</fullName>
    </submittedName>
</protein>
<organism evidence="1 2">
    <name type="scientific">Candidatus Nitrohelix vancouverensis</name>
    <dbReference type="NCBI Taxonomy" id="2705534"/>
    <lineage>
        <taxon>Bacteria</taxon>
        <taxon>Pseudomonadati</taxon>
        <taxon>Nitrospinota/Tectimicrobiota group</taxon>
        <taxon>Nitrospinota</taxon>
        <taxon>Nitrospinia</taxon>
        <taxon>Nitrospinales</taxon>
        <taxon>Nitrospinaceae</taxon>
        <taxon>Candidatus Nitrohelix</taxon>
    </lineage>
</organism>
<proteinExistence type="predicted"/>
<dbReference type="EMBL" id="CP048620">
    <property type="protein sequence ID" value="QPJ66380.1"/>
    <property type="molecule type" value="Genomic_DNA"/>
</dbReference>
<sequence>MDDATKLQALEQVARKLSINIEVTRFEESEIQTQSGHCKLRGQDLILLDRNLTPKETIEIFLTTFLKFDLENVYLPAWLREEMDARQSSDTNQ</sequence>
<dbReference type="AlphaFoldDB" id="A0A7T0G4D6"/>
<accession>A0A7T0G4D6</accession>
<evidence type="ECO:0000313" key="2">
    <source>
        <dbReference type="Proteomes" id="UP000594464"/>
    </source>
</evidence>
<evidence type="ECO:0000313" key="1">
    <source>
        <dbReference type="EMBL" id="QPJ66380.1"/>
    </source>
</evidence>
<reference evidence="2" key="1">
    <citation type="submission" date="2020-02" db="EMBL/GenBank/DDBJ databases">
        <title>Genomic and physiological characterization of two novel Nitrospinaceae genera.</title>
        <authorList>
            <person name="Mueller A.J."/>
            <person name="Jung M.-Y."/>
            <person name="Strachan C.R."/>
            <person name="Herbold C.W."/>
            <person name="Kirkegaard R.H."/>
            <person name="Daims H."/>
        </authorList>
    </citation>
    <scope>NUCLEOTIDE SEQUENCE [LARGE SCALE GENOMIC DNA]</scope>
</reference>